<feature type="region of interest" description="Disordered" evidence="1">
    <location>
        <begin position="1"/>
        <end position="35"/>
    </location>
</feature>
<comment type="caution">
    <text evidence="2">The sequence shown here is derived from an EMBL/GenBank/DDBJ whole genome shotgun (WGS) entry which is preliminary data.</text>
</comment>
<dbReference type="AlphaFoldDB" id="A0A1R3K8T1"/>
<feature type="compositionally biased region" description="Basic residues" evidence="1">
    <location>
        <begin position="1"/>
        <end position="11"/>
    </location>
</feature>
<evidence type="ECO:0000313" key="2">
    <source>
        <dbReference type="EMBL" id="OMP03466.1"/>
    </source>
</evidence>
<gene>
    <name evidence="2" type="ORF">COLO4_10389</name>
</gene>
<evidence type="ECO:0000313" key="3">
    <source>
        <dbReference type="Proteomes" id="UP000187203"/>
    </source>
</evidence>
<dbReference type="Proteomes" id="UP000187203">
    <property type="component" value="Unassembled WGS sequence"/>
</dbReference>
<accession>A0A1R3K8T1</accession>
<protein>
    <submittedName>
        <fullName evidence="2">F-box protein</fullName>
    </submittedName>
</protein>
<organism evidence="2 3">
    <name type="scientific">Corchorus olitorius</name>
    <dbReference type="NCBI Taxonomy" id="93759"/>
    <lineage>
        <taxon>Eukaryota</taxon>
        <taxon>Viridiplantae</taxon>
        <taxon>Streptophyta</taxon>
        <taxon>Embryophyta</taxon>
        <taxon>Tracheophyta</taxon>
        <taxon>Spermatophyta</taxon>
        <taxon>Magnoliopsida</taxon>
        <taxon>eudicotyledons</taxon>
        <taxon>Gunneridae</taxon>
        <taxon>Pentapetalae</taxon>
        <taxon>rosids</taxon>
        <taxon>malvids</taxon>
        <taxon>Malvales</taxon>
        <taxon>Malvaceae</taxon>
        <taxon>Grewioideae</taxon>
        <taxon>Apeibeae</taxon>
        <taxon>Corchorus</taxon>
    </lineage>
</organism>
<feature type="compositionally biased region" description="Low complexity" evidence="1">
    <location>
        <begin position="22"/>
        <end position="35"/>
    </location>
</feature>
<dbReference type="OrthoDB" id="10469044at2759"/>
<name>A0A1R3K8T1_9ROSI</name>
<dbReference type="EMBL" id="AWUE01014500">
    <property type="protein sequence ID" value="OMP03466.1"/>
    <property type="molecule type" value="Genomic_DNA"/>
</dbReference>
<reference evidence="3" key="1">
    <citation type="submission" date="2013-09" db="EMBL/GenBank/DDBJ databases">
        <title>Corchorus olitorius genome sequencing.</title>
        <authorList>
            <person name="Alam M."/>
            <person name="Haque M.S."/>
            <person name="Islam M.S."/>
            <person name="Emdad E.M."/>
            <person name="Islam M.M."/>
            <person name="Ahmed B."/>
            <person name="Halim A."/>
            <person name="Hossen Q.M.M."/>
            <person name="Hossain M.Z."/>
            <person name="Ahmed R."/>
            <person name="Khan M.M."/>
            <person name="Islam R."/>
            <person name="Rashid M.M."/>
            <person name="Khan S.A."/>
            <person name="Rahman M.S."/>
            <person name="Alam M."/>
            <person name="Yahiya A.S."/>
            <person name="Khan M.S."/>
            <person name="Azam M.S."/>
            <person name="Haque T."/>
            <person name="Lashkar M.Z.H."/>
            <person name="Akhand A.I."/>
            <person name="Morshed G."/>
            <person name="Roy S."/>
            <person name="Uddin K.S."/>
            <person name="Rabeya T."/>
            <person name="Hossain A.S."/>
            <person name="Chowdhury A."/>
            <person name="Snigdha A.R."/>
            <person name="Mortoza M.S."/>
            <person name="Matin S.A."/>
            <person name="Hoque S.M.E."/>
            <person name="Islam M.K."/>
            <person name="Roy D.K."/>
            <person name="Haider R."/>
            <person name="Moosa M.M."/>
            <person name="Elias S.M."/>
            <person name="Hasan A.M."/>
            <person name="Jahan S."/>
            <person name="Shafiuddin M."/>
            <person name="Mahmood N."/>
            <person name="Shommy N.S."/>
        </authorList>
    </citation>
    <scope>NUCLEOTIDE SEQUENCE [LARGE SCALE GENOMIC DNA]</scope>
    <source>
        <strain evidence="3">cv. O-4</strain>
    </source>
</reference>
<evidence type="ECO:0000256" key="1">
    <source>
        <dbReference type="SAM" id="MobiDB-lite"/>
    </source>
</evidence>
<proteinExistence type="predicted"/>
<keyword evidence="3" id="KW-1185">Reference proteome</keyword>
<sequence>MTKASKPKPHSYSRDHKFSKLTRNPTNPNKTRNRFPFNFTLTTHLVSSSDNSIFVDSAATISQMNSHFSALTCRDTHL</sequence>